<proteinExistence type="predicted"/>
<reference evidence="1" key="1">
    <citation type="journal article" date="2021" name="New Phytol.">
        <title>Evolutionary innovations through gain and loss of genes in the ectomycorrhizal Boletales.</title>
        <authorList>
            <person name="Wu G."/>
            <person name="Miyauchi S."/>
            <person name="Morin E."/>
            <person name="Kuo A."/>
            <person name="Drula E."/>
            <person name="Varga T."/>
            <person name="Kohler A."/>
            <person name="Feng B."/>
            <person name="Cao Y."/>
            <person name="Lipzen A."/>
            <person name="Daum C."/>
            <person name="Hundley H."/>
            <person name="Pangilinan J."/>
            <person name="Johnson J."/>
            <person name="Barry K."/>
            <person name="LaButti K."/>
            <person name="Ng V."/>
            <person name="Ahrendt S."/>
            <person name="Min B."/>
            <person name="Choi I.G."/>
            <person name="Park H."/>
            <person name="Plett J.M."/>
            <person name="Magnuson J."/>
            <person name="Spatafora J.W."/>
            <person name="Nagy L.G."/>
            <person name="Henrissat B."/>
            <person name="Grigoriev I.V."/>
            <person name="Yang Z.L."/>
            <person name="Xu J."/>
            <person name="Martin F.M."/>
        </authorList>
    </citation>
    <scope>NUCLEOTIDE SEQUENCE</scope>
    <source>
        <strain evidence="1">KUC20120723A-06</strain>
    </source>
</reference>
<organism evidence="1 2">
    <name type="scientific">Leucogyrophana mollusca</name>
    <dbReference type="NCBI Taxonomy" id="85980"/>
    <lineage>
        <taxon>Eukaryota</taxon>
        <taxon>Fungi</taxon>
        <taxon>Dikarya</taxon>
        <taxon>Basidiomycota</taxon>
        <taxon>Agaricomycotina</taxon>
        <taxon>Agaricomycetes</taxon>
        <taxon>Agaricomycetidae</taxon>
        <taxon>Boletales</taxon>
        <taxon>Boletales incertae sedis</taxon>
        <taxon>Leucogyrophana</taxon>
    </lineage>
</organism>
<protein>
    <submittedName>
        <fullName evidence="1">Alpha/beta-hydrolase</fullName>
    </submittedName>
</protein>
<gene>
    <name evidence="1" type="ORF">BV22DRAFT_1020577</name>
</gene>
<comment type="caution">
    <text evidence="1">The sequence shown here is derived from an EMBL/GenBank/DDBJ whole genome shotgun (WGS) entry which is preliminary data.</text>
</comment>
<dbReference type="Proteomes" id="UP000790709">
    <property type="component" value="Unassembled WGS sequence"/>
</dbReference>
<evidence type="ECO:0000313" key="1">
    <source>
        <dbReference type="EMBL" id="KAH7920800.1"/>
    </source>
</evidence>
<evidence type="ECO:0000313" key="2">
    <source>
        <dbReference type="Proteomes" id="UP000790709"/>
    </source>
</evidence>
<accession>A0ACB8B555</accession>
<name>A0ACB8B555_9AGAM</name>
<dbReference type="EMBL" id="MU266558">
    <property type="protein sequence ID" value="KAH7920800.1"/>
    <property type="molecule type" value="Genomic_DNA"/>
</dbReference>
<keyword evidence="2" id="KW-1185">Reference proteome</keyword>
<sequence>MATISSAARWGSPTATKHALLIHGLTSSSHTWHKVAQGLAAQGYLVTAPNLIGHASRRSDNYRISNIAEDLRPFFSQGQQYDLVIAHSLGSLVTLNLLPFFSVSKTIPVVLIDPPLEQDDSVIARKRVMFKDSLADIKSPEFYMAQNPRWSMEDAVWRVLGTQLCDPALIDLIYQQNAPWSFAHLFATVPPTIKMTVLLADPDMNPSGHLKDIQPYAHIRTIIVPGAAHWIQHDFPDIVVDAALKAVNESHGVNIRNLL</sequence>